<evidence type="ECO:0000256" key="1">
    <source>
        <dbReference type="ARBA" id="ARBA00022737"/>
    </source>
</evidence>
<dbReference type="InterPro" id="IPR019734">
    <property type="entry name" value="TPR_rpt"/>
</dbReference>
<dbReference type="RefSeq" id="WP_105042820.1">
    <property type="nucleotide sequence ID" value="NZ_MQWA01000001.1"/>
</dbReference>
<dbReference type="OrthoDB" id="235093at2"/>
<evidence type="ECO:0000313" key="3">
    <source>
        <dbReference type="EMBL" id="PQJ28319.1"/>
    </source>
</evidence>
<accession>A0A2S7TZZ9</accession>
<protein>
    <recommendedName>
        <fullName evidence="5">Tetratricopeptide repeat protein</fullName>
    </recommendedName>
</protein>
<organism evidence="3 4">
    <name type="scientific">Rubritalea profundi</name>
    <dbReference type="NCBI Taxonomy" id="1658618"/>
    <lineage>
        <taxon>Bacteria</taxon>
        <taxon>Pseudomonadati</taxon>
        <taxon>Verrucomicrobiota</taxon>
        <taxon>Verrucomicrobiia</taxon>
        <taxon>Verrucomicrobiales</taxon>
        <taxon>Rubritaleaceae</taxon>
        <taxon>Rubritalea</taxon>
    </lineage>
</organism>
<keyword evidence="2" id="KW-0802">TPR repeat</keyword>
<dbReference type="PANTHER" id="PTHR45586">
    <property type="entry name" value="TPR REPEAT-CONTAINING PROTEIN PA4667"/>
    <property type="match status" value="1"/>
</dbReference>
<sequence>MGEVKSAQKAFRFLIREYPDHKIAIRSRHDLLHYARLHQDMEEHLSLLNELTYKVKRTDTSKAACIKACHELAELHCMAQRLDEGKKALATSYTGPALFDQVYKLSLKSLQILLKDPKTKTGAHKLGDQLIATLRAEAVARPELATNFLYQAAGLHATLGRHSDTMKIYREIGERFGLNDALRGRMASWYKARDKLHEACRIFGEFDDKAAGQIALAAMLREDGKILEAIKVYRRLIETDSDHSLAHLSAIASCYENLSDWNKAIAIYREMLEIDGDHSGDHFWAIASCYEKLSDWNKAIASYRQVDRFPSDYFAMAKCHRRLGEQKEAIVLYNQIKIIDKSAPEASFQIGFTYEEAKDKEKAIRTFQLTCKRYPKSSQASRSHSHLQNKYNINVTLGGTEQE</sequence>
<dbReference type="Pfam" id="PF13174">
    <property type="entry name" value="TPR_6"/>
    <property type="match status" value="1"/>
</dbReference>
<evidence type="ECO:0008006" key="5">
    <source>
        <dbReference type="Google" id="ProtNLM"/>
    </source>
</evidence>
<dbReference type="Proteomes" id="UP000239907">
    <property type="component" value="Unassembled WGS sequence"/>
</dbReference>
<keyword evidence="1" id="KW-0677">Repeat</keyword>
<evidence type="ECO:0000256" key="2">
    <source>
        <dbReference type="ARBA" id="ARBA00022803"/>
    </source>
</evidence>
<evidence type="ECO:0000313" key="4">
    <source>
        <dbReference type="Proteomes" id="UP000239907"/>
    </source>
</evidence>
<reference evidence="3 4" key="1">
    <citation type="submission" date="2016-12" db="EMBL/GenBank/DDBJ databases">
        <title>Study of bacterial adaptation to deep sea.</title>
        <authorList>
            <person name="Song J."/>
            <person name="Yoshizawa S."/>
            <person name="Kogure K."/>
        </authorList>
    </citation>
    <scope>NUCLEOTIDE SEQUENCE [LARGE SCALE GENOMIC DNA]</scope>
    <source>
        <strain evidence="3 4">SAORIC-165</strain>
    </source>
</reference>
<keyword evidence="4" id="KW-1185">Reference proteome</keyword>
<dbReference type="Gene3D" id="1.25.40.10">
    <property type="entry name" value="Tetratricopeptide repeat domain"/>
    <property type="match status" value="2"/>
</dbReference>
<dbReference type="AlphaFoldDB" id="A0A2S7TZZ9"/>
<dbReference type="Pfam" id="PF12895">
    <property type="entry name" value="ANAPC3"/>
    <property type="match status" value="1"/>
</dbReference>
<dbReference type="InterPro" id="IPR051012">
    <property type="entry name" value="CellSynth/LPSAsmb/PSIAsmb"/>
</dbReference>
<dbReference type="EMBL" id="MQWA01000001">
    <property type="protein sequence ID" value="PQJ28319.1"/>
    <property type="molecule type" value="Genomic_DNA"/>
</dbReference>
<gene>
    <name evidence="3" type="ORF">BSZ32_07205</name>
</gene>
<proteinExistence type="predicted"/>
<dbReference type="SMART" id="SM00028">
    <property type="entry name" value="TPR"/>
    <property type="match status" value="4"/>
</dbReference>
<dbReference type="InterPro" id="IPR011990">
    <property type="entry name" value="TPR-like_helical_dom_sf"/>
</dbReference>
<dbReference type="PANTHER" id="PTHR45586:SF1">
    <property type="entry name" value="LIPOPOLYSACCHARIDE ASSEMBLY PROTEIN B"/>
    <property type="match status" value="1"/>
</dbReference>
<dbReference type="SUPFAM" id="SSF48452">
    <property type="entry name" value="TPR-like"/>
    <property type="match status" value="1"/>
</dbReference>
<name>A0A2S7TZZ9_9BACT</name>
<comment type="caution">
    <text evidence="3">The sequence shown here is derived from an EMBL/GenBank/DDBJ whole genome shotgun (WGS) entry which is preliminary data.</text>
</comment>